<evidence type="ECO:0000256" key="6">
    <source>
        <dbReference type="ARBA" id="ARBA00023125"/>
    </source>
</evidence>
<evidence type="ECO:0000256" key="5">
    <source>
        <dbReference type="ARBA" id="ARBA00022840"/>
    </source>
</evidence>
<feature type="domain" description="UvrD-like helicase ATP-binding" evidence="12">
    <location>
        <begin position="8"/>
        <end position="287"/>
    </location>
</feature>
<evidence type="ECO:0000259" key="12">
    <source>
        <dbReference type="PROSITE" id="PS51198"/>
    </source>
</evidence>
<keyword evidence="7" id="KW-0413">Isomerase</keyword>
<dbReference type="EMBL" id="MEVT01000011">
    <property type="protein sequence ID" value="OGC62945.1"/>
    <property type="molecule type" value="Genomic_DNA"/>
</dbReference>
<dbReference type="SUPFAM" id="SSF52540">
    <property type="entry name" value="P-loop containing nucleoside triphosphate hydrolases"/>
    <property type="match status" value="1"/>
</dbReference>
<keyword evidence="3 11" id="KW-0378">Hydrolase</keyword>
<dbReference type="PROSITE" id="PS51217">
    <property type="entry name" value="UVRD_HELICASE_CTER"/>
    <property type="match status" value="1"/>
</dbReference>
<comment type="similarity">
    <text evidence="1">Belongs to the helicase family. UvrD subfamily.</text>
</comment>
<dbReference type="GO" id="GO:0005829">
    <property type="term" value="C:cytosol"/>
    <property type="evidence" value="ECO:0007669"/>
    <property type="project" value="TreeGrafter"/>
</dbReference>
<dbReference type="PANTHER" id="PTHR11070:SF2">
    <property type="entry name" value="ATP-DEPENDENT DNA HELICASE SRS2"/>
    <property type="match status" value="1"/>
</dbReference>
<dbReference type="GO" id="GO:0033202">
    <property type="term" value="C:DNA helicase complex"/>
    <property type="evidence" value="ECO:0007669"/>
    <property type="project" value="TreeGrafter"/>
</dbReference>
<dbReference type="Pfam" id="PF00580">
    <property type="entry name" value="UvrD-helicase"/>
    <property type="match status" value="1"/>
</dbReference>
<dbReference type="Pfam" id="PF13361">
    <property type="entry name" value="UvrD_C"/>
    <property type="match status" value="1"/>
</dbReference>
<keyword evidence="2 11" id="KW-0547">Nucleotide-binding</keyword>
<dbReference type="Gene3D" id="3.40.50.300">
    <property type="entry name" value="P-loop containing nucleotide triphosphate hydrolases"/>
    <property type="match status" value="2"/>
</dbReference>
<dbReference type="AlphaFoldDB" id="A0A1F4W0T2"/>
<dbReference type="GO" id="GO:0016887">
    <property type="term" value="F:ATP hydrolysis activity"/>
    <property type="evidence" value="ECO:0007669"/>
    <property type="project" value="RHEA"/>
</dbReference>
<evidence type="ECO:0000256" key="1">
    <source>
        <dbReference type="ARBA" id="ARBA00009922"/>
    </source>
</evidence>
<dbReference type="GO" id="GO:0003677">
    <property type="term" value="F:DNA binding"/>
    <property type="evidence" value="ECO:0007669"/>
    <property type="project" value="UniProtKB-KW"/>
</dbReference>
<dbReference type="Gene3D" id="1.10.10.160">
    <property type="match status" value="1"/>
</dbReference>
<evidence type="ECO:0000256" key="11">
    <source>
        <dbReference type="PROSITE-ProRule" id="PRU00560"/>
    </source>
</evidence>
<sequence length="645" mass="73077">MDTTTLLNNLNPQQIAAVKHYTGPALVVAGPGSGKTRVLTHRVAYLINEHKIPEINILCVTFTNKAAGEIKSRVTHLLEKNAKLSWGGTFHSICSRILRIDGKHLGLSSSFVIYDTDDQVSVIKAIMKDFGIEAKKFNPKAVLGTISGCKSELVSAEAYQKYAQGYFQKTAAKIYPEYQKRLRDNEAMDFDDLLSETVRLFREVPQVLDKYQKLFKYILIDEYQDTNHAQYTLAKMLAQMHRNLFVVGDMSQAIYSFRGADYRNIMNFEKDYPDSKVYNLEQNYRSTQTILDAATRVISQNTSHIPLELWTDNGAGEKITVFTGRSEKEEAAFVVEQILTGIAGGMTYKQIAVLYRTNAQSRNLEESLISANIPYKIVGGVRFYSRKEIKDIIAYLRVIHNPKDKVSWDRIINVPARGIGKKTQDMLASQGWNLADVEAKTKLPFSNWTAASKEKPTLQIMEEVLEKTGYLGWLDDGTDESKQRIENVKELKTVASRFKELDTFLENVALIESADRTDPENFDAVTLMTIHAAKGLEFKVVFIVGLEEGLFPHSNSMESLEELEEERRLAYVAITRAMSTLYLTNTQSRMYFGSIQTNLPSRFLDEIPPKLLEAKGMFGTGGKIQLEMDEYMGDMEVDRGNFSWE</sequence>
<dbReference type="PROSITE" id="PS51198">
    <property type="entry name" value="UVRD_HELICASE_ATP_BIND"/>
    <property type="match status" value="1"/>
</dbReference>
<name>A0A1F4W0T2_UNCKA</name>
<evidence type="ECO:0000313" key="15">
    <source>
        <dbReference type="Proteomes" id="UP000176614"/>
    </source>
</evidence>
<dbReference type="CDD" id="cd17932">
    <property type="entry name" value="DEXQc_UvrD"/>
    <property type="match status" value="1"/>
</dbReference>
<dbReference type="InterPro" id="IPR014017">
    <property type="entry name" value="DNA_helicase_UvrD-like_C"/>
</dbReference>
<dbReference type="Proteomes" id="UP000176614">
    <property type="component" value="Unassembled WGS sequence"/>
</dbReference>
<keyword evidence="5 11" id="KW-0067">ATP-binding</keyword>
<feature type="binding site" evidence="11">
    <location>
        <begin position="29"/>
        <end position="36"/>
    </location>
    <ligand>
        <name>ATP</name>
        <dbReference type="ChEBI" id="CHEBI:30616"/>
    </ligand>
</feature>
<organism evidence="14 15">
    <name type="scientific">candidate division WWE3 bacterium RIFOXYA2_FULL_46_9</name>
    <dbReference type="NCBI Taxonomy" id="1802636"/>
    <lineage>
        <taxon>Bacteria</taxon>
        <taxon>Katanobacteria</taxon>
    </lineage>
</organism>
<evidence type="ECO:0000256" key="3">
    <source>
        <dbReference type="ARBA" id="ARBA00022801"/>
    </source>
</evidence>
<dbReference type="CDD" id="cd18807">
    <property type="entry name" value="SF1_C_UvrD"/>
    <property type="match status" value="1"/>
</dbReference>
<proteinExistence type="inferred from homology"/>
<feature type="domain" description="UvrD-like helicase C-terminal" evidence="13">
    <location>
        <begin position="288"/>
        <end position="535"/>
    </location>
</feature>
<dbReference type="PANTHER" id="PTHR11070">
    <property type="entry name" value="UVRD / RECB / PCRA DNA HELICASE FAMILY MEMBER"/>
    <property type="match status" value="1"/>
</dbReference>
<evidence type="ECO:0000256" key="8">
    <source>
        <dbReference type="ARBA" id="ARBA00034617"/>
    </source>
</evidence>
<dbReference type="Gene3D" id="1.10.486.10">
    <property type="entry name" value="PCRA, domain 4"/>
    <property type="match status" value="1"/>
</dbReference>
<dbReference type="GO" id="GO:0005524">
    <property type="term" value="F:ATP binding"/>
    <property type="evidence" value="ECO:0007669"/>
    <property type="project" value="UniProtKB-UniRule"/>
</dbReference>
<dbReference type="InterPro" id="IPR000212">
    <property type="entry name" value="DNA_helicase_UvrD/REP"/>
</dbReference>
<dbReference type="InterPro" id="IPR013986">
    <property type="entry name" value="DExx_box_DNA_helicase_dom_sf"/>
</dbReference>
<protein>
    <recommendedName>
        <fullName evidence="9">DNA 3'-5' helicase</fullName>
        <ecNumber evidence="9">5.6.2.4</ecNumber>
    </recommendedName>
</protein>
<reference evidence="14 15" key="1">
    <citation type="journal article" date="2016" name="Nat. Commun.">
        <title>Thousands of microbial genomes shed light on interconnected biogeochemical processes in an aquifer system.</title>
        <authorList>
            <person name="Anantharaman K."/>
            <person name="Brown C.T."/>
            <person name="Hug L.A."/>
            <person name="Sharon I."/>
            <person name="Castelle C.J."/>
            <person name="Probst A.J."/>
            <person name="Thomas B.C."/>
            <person name="Singh A."/>
            <person name="Wilkins M.J."/>
            <person name="Karaoz U."/>
            <person name="Brodie E.L."/>
            <person name="Williams K.H."/>
            <person name="Hubbard S.S."/>
            <person name="Banfield J.F."/>
        </authorList>
    </citation>
    <scope>NUCLEOTIDE SEQUENCE [LARGE SCALE GENOMIC DNA]</scope>
</reference>
<keyword evidence="4 11" id="KW-0347">Helicase</keyword>
<evidence type="ECO:0000259" key="13">
    <source>
        <dbReference type="PROSITE" id="PS51217"/>
    </source>
</evidence>
<dbReference type="InterPro" id="IPR014016">
    <property type="entry name" value="UvrD-like_ATP-bd"/>
</dbReference>
<evidence type="ECO:0000256" key="10">
    <source>
        <dbReference type="ARBA" id="ARBA00048988"/>
    </source>
</evidence>
<evidence type="ECO:0000256" key="7">
    <source>
        <dbReference type="ARBA" id="ARBA00023235"/>
    </source>
</evidence>
<accession>A0A1F4W0T2</accession>
<dbReference type="EC" id="5.6.2.4" evidence="9"/>
<comment type="catalytic activity">
    <reaction evidence="10">
        <text>ATP + H2O = ADP + phosphate + H(+)</text>
        <dbReference type="Rhea" id="RHEA:13065"/>
        <dbReference type="ChEBI" id="CHEBI:15377"/>
        <dbReference type="ChEBI" id="CHEBI:15378"/>
        <dbReference type="ChEBI" id="CHEBI:30616"/>
        <dbReference type="ChEBI" id="CHEBI:43474"/>
        <dbReference type="ChEBI" id="CHEBI:456216"/>
        <dbReference type="EC" id="5.6.2.4"/>
    </reaction>
</comment>
<dbReference type="FunFam" id="1.10.10.160:FF:000001">
    <property type="entry name" value="ATP-dependent DNA helicase"/>
    <property type="match status" value="1"/>
</dbReference>
<dbReference type="InterPro" id="IPR027417">
    <property type="entry name" value="P-loop_NTPase"/>
</dbReference>
<keyword evidence="6" id="KW-0238">DNA-binding</keyword>
<evidence type="ECO:0000313" key="14">
    <source>
        <dbReference type="EMBL" id="OGC62945.1"/>
    </source>
</evidence>
<gene>
    <name evidence="14" type="ORF">A2264_03640</name>
</gene>
<evidence type="ECO:0000256" key="2">
    <source>
        <dbReference type="ARBA" id="ARBA00022741"/>
    </source>
</evidence>
<dbReference type="GO" id="GO:0043138">
    <property type="term" value="F:3'-5' DNA helicase activity"/>
    <property type="evidence" value="ECO:0007669"/>
    <property type="project" value="UniProtKB-EC"/>
</dbReference>
<evidence type="ECO:0000256" key="4">
    <source>
        <dbReference type="ARBA" id="ARBA00022806"/>
    </source>
</evidence>
<dbReference type="GO" id="GO:0000725">
    <property type="term" value="P:recombinational repair"/>
    <property type="evidence" value="ECO:0007669"/>
    <property type="project" value="TreeGrafter"/>
</dbReference>
<comment type="catalytic activity">
    <reaction evidence="8">
        <text>Couples ATP hydrolysis with the unwinding of duplex DNA by translocating in the 3'-5' direction.</text>
        <dbReference type="EC" id="5.6.2.4"/>
    </reaction>
</comment>
<dbReference type="GO" id="GO:0009314">
    <property type="term" value="P:response to radiation"/>
    <property type="evidence" value="ECO:0007669"/>
    <property type="project" value="UniProtKB-ARBA"/>
</dbReference>
<comment type="caution">
    <text evidence="14">The sequence shown here is derived from an EMBL/GenBank/DDBJ whole genome shotgun (WGS) entry which is preliminary data.</text>
</comment>
<evidence type="ECO:0000256" key="9">
    <source>
        <dbReference type="ARBA" id="ARBA00034808"/>
    </source>
</evidence>